<organism evidence="1 2">
    <name type="scientific">Cohnella kolymensis</name>
    <dbReference type="NCBI Taxonomy" id="1590652"/>
    <lineage>
        <taxon>Bacteria</taxon>
        <taxon>Bacillati</taxon>
        <taxon>Bacillota</taxon>
        <taxon>Bacilli</taxon>
        <taxon>Bacillales</taxon>
        <taxon>Paenibacillaceae</taxon>
        <taxon>Cohnella</taxon>
    </lineage>
</organism>
<accession>A0ABR5A9F5</accession>
<keyword evidence="2" id="KW-1185">Reference proteome</keyword>
<dbReference type="Proteomes" id="UP000054526">
    <property type="component" value="Unassembled WGS sequence"/>
</dbReference>
<dbReference type="EMBL" id="JXAL01000003">
    <property type="protein sequence ID" value="KIL37047.1"/>
    <property type="molecule type" value="Genomic_DNA"/>
</dbReference>
<evidence type="ECO:0000313" key="2">
    <source>
        <dbReference type="Proteomes" id="UP000054526"/>
    </source>
</evidence>
<name>A0ABR5A9F5_9BACL</name>
<dbReference type="RefSeq" id="WP_041060447.1">
    <property type="nucleotide sequence ID" value="NZ_JXAL01000003.1"/>
</dbReference>
<sequence length="63" mass="7239">MRVITNGQLESRVNIVIDVIKEVAGQDTLPDRLTEKLRAMTYDDLGKLVMDIVKTRKIDHIME</sequence>
<reference evidence="1 2" key="1">
    <citation type="submission" date="2014-12" db="EMBL/GenBank/DDBJ databases">
        <title>Draft genome sequence of Cohnella kolymensis strain B-2846.</title>
        <authorList>
            <person name="Karlyshev A.V."/>
            <person name="Kudryashova E.B."/>
        </authorList>
    </citation>
    <scope>NUCLEOTIDE SEQUENCE [LARGE SCALE GENOMIC DNA]</scope>
    <source>
        <strain evidence="1 2">VKM B-2846</strain>
    </source>
</reference>
<evidence type="ECO:0000313" key="1">
    <source>
        <dbReference type="EMBL" id="KIL37047.1"/>
    </source>
</evidence>
<protein>
    <submittedName>
        <fullName evidence="1">Uncharacterized protein</fullName>
    </submittedName>
</protein>
<gene>
    <name evidence="1" type="ORF">SD71_05180</name>
</gene>
<proteinExistence type="predicted"/>
<comment type="caution">
    <text evidence="1">The sequence shown here is derived from an EMBL/GenBank/DDBJ whole genome shotgun (WGS) entry which is preliminary data.</text>
</comment>